<evidence type="ECO:0000256" key="4">
    <source>
        <dbReference type="SAM" id="MobiDB-lite"/>
    </source>
</evidence>
<feature type="domain" description="Non-haem dioxygenase N-terminal" evidence="5">
    <location>
        <begin position="85"/>
        <end position="154"/>
    </location>
</feature>
<dbReference type="Pfam" id="PF14226">
    <property type="entry name" value="DIOX_N"/>
    <property type="match status" value="1"/>
</dbReference>
<keyword evidence="2" id="KW-0847">Vitamin C</keyword>
<dbReference type="GO" id="GO:0046872">
    <property type="term" value="F:metal ion binding"/>
    <property type="evidence" value="ECO:0007669"/>
    <property type="project" value="UniProtKB-KW"/>
</dbReference>
<dbReference type="PANTHER" id="PTHR47991">
    <property type="entry name" value="OXOGLUTARATE/IRON-DEPENDENT DIOXYGENASE"/>
    <property type="match status" value="1"/>
</dbReference>
<dbReference type="InterPro" id="IPR027443">
    <property type="entry name" value="IPNS-like_sf"/>
</dbReference>
<evidence type="ECO:0000256" key="2">
    <source>
        <dbReference type="ARBA" id="ARBA00022896"/>
    </source>
</evidence>
<dbReference type="InterPro" id="IPR050295">
    <property type="entry name" value="Plant_2OG-oxidoreductases"/>
</dbReference>
<keyword evidence="3" id="KW-0408">Iron</keyword>
<dbReference type="SUPFAM" id="SSF51197">
    <property type="entry name" value="Clavaminate synthase-like"/>
    <property type="match status" value="1"/>
</dbReference>
<feature type="compositionally biased region" description="Pro residues" evidence="4">
    <location>
        <begin position="42"/>
        <end position="52"/>
    </location>
</feature>
<organism evidence="6 7">
    <name type="scientific">Cucumis melo var. makuwa</name>
    <name type="common">Oriental melon</name>
    <dbReference type="NCBI Taxonomy" id="1194695"/>
    <lineage>
        <taxon>Eukaryota</taxon>
        <taxon>Viridiplantae</taxon>
        <taxon>Streptophyta</taxon>
        <taxon>Embryophyta</taxon>
        <taxon>Tracheophyta</taxon>
        <taxon>Spermatophyta</taxon>
        <taxon>Magnoliopsida</taxon>
        <taxon>eudicotyledons</taxon>
        <taxon>Gunneridae</taxon>
        <taxon>Pentapetalae</taxon>
        <taxon>rosids</taxon>
        <taxon>fabids</taxon>
        <taxon>Cucurbitales</taxon>
        <taxon>Cucurbitaceae</taxon>
        <taxon>Benincaseae</taxon>
        <taxon>Cucumis</taxon>
    </lineage>
</organism>
<keyword evidence="1" id="KW-0479">Metal-binding</keyword>
<evidence type="ECO:0000256" key="3">
    <source>
        <dbReference type="ARBA" id="ARBA00023004"/>
    </source>
</evidence>
<dbReference type="InterPro" id="IPR026992">
    <property type="entry name" value="DIOX_N"/>
</dbReference>
<dbReference type="GO" id="GO:0031418">
    <property type="term" value="F:L-ascorbic acid binding"/>
    <property type="evidence" value="ECO:0007669"/>
    <property type="project" value="UniProtKB-KW"/>
</dbReference>
<sequence>MAEEKNNDTLRFGSSILVLSVQELAKHPITEIHIDTSAPISPTTPPSPPTLPKSPSSTCTTCAPMIQWIPSCLAFTPPAKFGDSFRFLVKHGVSDSLMERMKMETQKLFELPIEEKKKLWQREGDVEGFGQAFVRSEEQKLDWCDIFFMATSPLHFRNPRLFQNLPLSLRMQMGVLSQMVHLIDTRQDWPLYQLDVKNGFLNGDLVEEVYMSPRQDLKPNLVSRCVNSKNPYMI</sequence>
<dbReference type="Gene3D" id="2.60.120.330">
    <property type="entry name" value="B-lactam Antibiotic, Isopenicillin N Synthase, Chain"/>
    <property type="match status" value="1"/>
</dbReference>
<dbReference type="OrthoDB" id="288590at2759"/>
<comment type="caution">
    <text evidence="6">The sequence shown here is derived from an EMBL/GenBank/DDBJ whole genome shotgun (WGS) entry which is preliminary data.</text>
</comment>
<dbReference type="AlphaFoldDB" id="A0A5A7VEA3"/>
<feature type="region of interest" description="Disordered" evidence="4">
    <location>
        <begin position="35"/>
        <end position="56"/>
    </location>
</feature>
<protein>
    <submittedName>
        <fullName evidence="6">Protein SRG1-like</fullName>
    </submittedName>
</protein>
<evidence type="ECO:0000256" key="1">
    <source>
        <dbReference type="ARBA" id="ARBA00022723"/>
    </source>
</evidence>
<dbReference type="STRING" id="1194695.A0A5A7VEA3"/>
<dbReference type="EMBL" id="SSTE01000806">
    <property type="protein sequence ID" value="KAA0066692.1"/>
    <property type="molecule type" value="Genomic_DNA"/>
</dbReference>
<gene>
    <name evidence="6" type="ORF">E6C27_scaffold271G00250</name>
</gene>
<evidence type="ECO:0000313" key="7">
    <source>
        <dbReference type="Proteomes" id="UP000321393"/>
    </source>
</evidence>
<evidence type="ECO:0000259" key="5">
    <source>
        <dbReference type="Pfam" id="PF14226"/>
    </source>
</evidence>
<proteinExistence type="predicted"/>
<name>A0A5A7VEA3_CUCMM</name>
<reference evidence="6 7" key="1">
    <citation type="submission" date="2019-08" db="EMBL/GenBank/DDBJ databases">
        <title>Draft genome sequences of two oriental melons (Cucumis melo L. var makuwa).</title>
        <authorList>
            <person name="Kwon S.-Y."/>
        </authorList>
    </citation>
    <scope>NUCLEOTIDE SEQUENCE [LARGE SCALE GENOMIC DNA]</scope>
    <source>
        <strain evidence="7">cv. SW 3</strain>
        <tissue evidence="6">Leaf</tissue>
    </source>
</reference>
<accession>A0A5A7VEA3</accession>
<evidence type="ECO:0000313" key="6">
    <source>
        <dbReference type="EMBL" id="KAA0066692.1"/>
    </source>
</evidence>
<dbReference type="Proteomes" id="UP000321393">
    <property type="component" value="Unassembled WGS sequence"/>
</dbReference>